<dbReference type="NCBIfam" id="TIGR00697">
    <property type="entry name" value="queuosine precursor transporter"/>
    <property type="match status" value="1"/>
</dbReference>
<keyword evidence="1" id="KW-0472">Membrane</keyword>
<dbReference type="KEGG" id="coe:CP258_10390"/>
<dbReference type="Pfam" id="PF02592">
    <property type="entry name" value="Vut_1"/>
    <property type="match status" value="1"/>
</dbReference>
<protein>
    <recommendedName>
        <fullName evidence="1">Probable queuosine precursor transporter</fullName>
        <shortName evidence="1">Q precursor transporter</shortName>
    </recommendedName>
</protein>
<feature type="transmembrane region" description="Helical" evidence="1">
    <location>
        <begin position="55"/>
        <end position="74"/>
    </location>
</feature>
<feature type="transmembrane region" description="Helical" evidence="1">
    <location>
        <begin position="188"/>
        <end position="212"/>
    </location>
</feature>
<feature type="transmembrane region" description="Helical" evidence="1">
    <location>
        <begin position="114"/>
        <end position="135"/>
    </location>
</feature>
<comment type="function">
    <text evidence="1">Involved in the import of queuosine (Q) precursors, required for Q precursor salvage.</text>
</comment>
<evidence type="ECO:0000256" key="1">
    <source>
        <dbReference type="HAMAP-Rule" id="MF_02088"/>
    </source>
</evidence>
<keyword evidence="1" id="KW-1003">Cell membrane</keyword>
<dbReference type="EMBL" id="CP003540">
    <property type="protein sequence ID" value="AFK17645.2"/>
    <property type="molecule type" value="Genomic_DNA"/>
</dbReference>
<reference evidence="2 3" key="1">
    <citation type="journal article" date="2013" name="J. Biotechnol.">
        <title>Genome sequence of Corynebacterium pseudotuberculosis biovar equi strain 258 and prediction of antigenic targets to improve biotechnological vaccine production.</title>
        <authorList>
            <person name="Soares S.C."/>
            <person name="Trost E."/>
            <person name="Ramos R.T."/>
            <person name="Carneiro A.R."/>
            <person name="Santos A.R."/>
            <person name="Pinto A.C."/>
            <person name="Barbosa E."/>
            <person name="Aburjaile F."/>
            <person name="Ali A."/>
            <person name="Diniz C.A."/>
            <person name="Hassan S.S."/>
            <person name="Fiaux K."/>
            <person name="Guimaraes L.C."/>
            <person name="Bakhtiar S.M."/>
            <person name="Pereira U."/>
            <person name="Almeida S.S."/>
            <person name="Abreu V.A."/>
            <person name="Rocha F.S."/>
            <person name="Dorella F.A."/>
            <person name="Miyoshi A."/>
            <person name="Silva A."/>
            <person name="Azevedo V."/>
            <person name="Tauch A."/>
        </authorList>
    </citation>
    <scope>NUCLEOTIDE SEQUENCE [LARGE SCALE GENOMIC DNA]</scope>
    <source>
        <strain evidence="2 3">258</strain>
    </source>
</reference>
<dbReference type="Proteomes" id="UP000006465">
    <property type="component" value="Chromosome"/>
</dbReference>
<feature type="transmembrane region" description="Helical" evidence="1">
    <location>
        <begin position="80"/>
        <end position="102"/>
    </location>
</feature>
<dbReference type="AlphaFoldDB" id="A0AAU8PPX1"/>
<evidence type="ECO:0000313" key="3">
    <source>
        <dbReference type="Proteomes" id="UP000006465"/>
    </source>
</evidence>
<comment type="similarity">
    <text evidence="1">Belongs to the vitamin uptake transporter (VUT/ECF) (TC 2.A.88) family. Q precursor transporter subfamily.</text>
</comment>
<dbReference type="HAMAP" id="MF_02088">
    <property type="entry name" value="Q_prec_transport"/>
    <property type="match status" value="1"/>
</dbReference>
<accession>A0AAU8PPX1</accession>
<name>A0AAU8PPX1_CORPS</name>
<dbReference type="GO" id="GO:0005886">
    <property type="term" value="C:plasma membrane"/>
    <property type="evidence" value="ECO:0007669"/>
    <property type="project" value="UniProtKB-SubCell"/>
</dbReference>
<keyword evidence="1" id="KW-1133">Transmembrane helix</keyword>
<comment type="subcellular location">
    <subcellularLocation>
        <location evidence="1">Cell membrane</location>
        <topology evidence="1">Multi-pass membrane protein</topology>
    </subcellularLocation>
</comment>
<proteinExistence type="inferred from homology"/>
<dbReference type="GO" id="GO:0022857">
    <property type="term" value="F:transmembrane transporter activity"/>
    <property type="evidence" value="ECO:0007669"/>
    <property type="project" value="UniProtKB-UniRule"/>
</dbReference>
<keyword evidence="1" id="KW-0812">Transmembrane</keyword>
<dbReference type="PANTHER" id="PTHR34300:SF2">
    <property type="entry name" value="QUEUOSINE PRECURSOR TRANSPORTER-RELATED"/>
    <property type="match status" value="1"/>
</dbReference>
<dbReference type="PANTHER" id="PTHR34300">
    <property type="entry name" value="QUEUOSINE PRECURSOR TRANSPORTER-RELATED"/>
    <property type="match status" value="1"/>
</dbReference>
<keyword evidence="1" id="KW-0813">Transport</keyword>
<dbReference type="InterPro" id="IPR003744">
    <property type="entry name" value="YhhQ"/>
</dbReference>
<sequence>MLVAIIFRLCYGTIRSMTISDPLNPGQGAADNSAASVTNPAPSQPARFIAVQRSYYPLLLTLFVAIFLISNINATKGVALGPIITDGAFFLFPAAYVIGDVLSECYGFRATRRAIWTGFFVMLVAVISFYVAIWLPSADFYTGQESFVAVLGLVPRIVLASLAGYLVGQLLNSYVLVAIKKRTGERSLWVRLIGSTIVGEFGDTLIFCLIAAPVIGITTFSDTANYTLVGFFWKTAVEILVLPITYAAIAWVKKKENY</sequence>
<feature type="transmembrane region" description="Helical" evidence="1">
    <location>
        <begin position="232"/>
        <end position="252"/>
    </location>
</feature>
<organism evidence="2 3">
    <name type="scientific">Corynebacterium pseudotuberculosis 258</name>
    <dbReference type="NCBI Taxonomy" id="1168865"/>
    <lineage>
        <taxon>Bacteria</taxon>
        <taxon>Bacillati</taxon>
        <taxon>Actinomycetota</taxon>
        <taxon>Actinomycetes</taxon>
        <taxon>Mycobacteriales</taxon>
        <taxon>Corynebacteriaceae</taxon>
        <taxon>Corynebacterium</taxon>
    </lineage>
</organism>
<evidence type="ECO:0000313" key="2">
    <source>
        <dbReference type="EMBL" id="AFK17645.2"/>
    </source>
</evidence>
<gene>
    <name evidence="2" type="ORF">CP258_10390</name>
</gene>